<dbReference type="GO" id="GO:0070475">
    <property type="term" value="P:rRNA base methylation"/>
    <property type="evidence" value="ECO:0007669"/>
    <property type="project" value="TreeGrafter"/>
</dbReference>
<feature type="binding site" evidence="4">
    <location>
        <position position="288"/>
    </location>
    <ligand>
        <name>S-adenosyl-L-methionine</name>
        <dbReference type="ChEBI" id="CHEBI:59789"/>
    </ligand>
</feature>
<dbReference type="SUPFAM" id="SSF53335">
    <property type="entry name" value="S-adenosyl-L-methionine-dependent methyltransferases"/>
    <property type="match status" value="1"/>
</dbReference>
<dbReference type="RefSeq" id="WP_198914722.1">
    <property type="nucleotide sequence ID" value="NZ_JAEKPD010000001.1"/>
</dbReference>
<dbReference type="Gene3D" id="2.40.50.1070">
    <property type="match status" value="1"/>
</dbReference>
<feature type="binding site" evidence="4">
    <location>
        <position position="241"/>
    </location>
    <ligand>
        <name>S-adenosyl-L-methionine</name>
        <dbReference type="ChEBI" id="CHEBI:59789"/>
    </ligand>
</feature>
<sequence length="404" mass="41910">MDTIKIEKLGHLGDGIAAGPVYAARTLPGEVVSGVRDGNRIAAPKIVTPSADRVTAGCPHYAACGGCALMHASDSFMAGFKTSVVVQALAAHGIGAKVTGIATSPPETRRRAVLSGRRTKKGALVGFHARASDTITAVPACRVLMPQIRAALPVLEALVVVGGSRKAELSLAVTHGPAGLDVAVAGGKPLDRELRETLSQIAGQADLARLSWGDELVAQERPPLQDMGGVQVIPPPGAFLQATKAGEAALLDAVGSIVRGADRVIDLFAGCGTFALPLSRGSDIHAVEGLRALSDATLAGWRKAGGLHKLTVETRDLFERPVLPIELKSFDAAVIDPPRAGAEAQMQALADSPIATIASVSCNPVSFARDAAIAVKAGFEIRQLLVVDQFRWSPHVEIVAHLAR</sequence>
<keyword evidence="2 4" id="KW-0808">Transferase</keyword>
<gene>
    <name evidence="5" type="ORF">ILP92_02255</name>
</gene>
<dbReference type="InterPro" id="IPR010280">
    <property type="entry name" value="U5_MeTrfase_fam"/>
</dbReference>
<evidence type="ECO:0000256" key="1">
    <source>
        <dbReference type="ARBA" id="ARBA00022603"/>
    </source>
</evidence>
<reference evidence="5" key="1">
    <citation type="submission" date="2020-12" db="EMBL/GenBank/DDBJ databases">
        <title>Bacterial taxonomy.</title>
        <authorList>
            <person name="Pan X."/>
        </authorList>
    </citation>
    <scope>NUCLEOTIDE SEQUENCE</scope>
    <source>
        <strain evidence="5">KCTC 52957</strain>
    </source>
</reference>
<dbReference type="Proteomes" id="UP000642488">
    <property type="component" value="Unassembled WGS sequence"/>
</dbReference>
<protein>
    <submittedName>
        <fullName evidence="5">Class I SAM-dependent RNA methyltransferase</fullName>
    </submittedName>
</protein>
<evidence type="ECO:0000256" key="2">
    <source>
        <dbReference type="ARBA" id="ARBA00022679"/>
    </source>
</evidence>
<evidence type="ECO:0000256" key="3">
    <source>
        <dbReference type="ARBA" id="ARBA00022691"/>
    </source>
</evidence>
<keyword evidence="3 4" id="KW-0949">S-adenosyl-L-methionine</keyword>
<comment type="caution">
    <text evidence="5">The sequence shown here is derived from an EMBL/GenBank/DDBJ whole genome shotgun (WGS) entry which is preliminary data.</text>
</comment>
<dbReference type="PANTHER" id="PTHR11061">
    <property type="entry name" value="RNA M5U METHYLTRANSFERASE"/>
    <property type="match status" value="1"/>
</dbReference>
<dbReference type="AlphaFoldDB" id="A0A934I9J2"/>
<dbReference type="InterPro" id="IPR029063">
    <property type="entry name" value="SAM-dependent_MTases_sf"/>
</dbReference>
<organism evidence="5 6">
    <name type="scientific">Palleronia pontilimi</name>
    <dbReference type="NCBI Taxonomy" id="1964209"/>
    <lineage>
        <taxon>Bacteria</taxon>
        <taxon>Pseudomonadati</taxon>
        <taxon>Pseudomonadota</taxon>
        <taxon>Alphaproteobacteria</taxon>
        <taxon>Rhodobacterales</taxon>
        <taxon>Roseobacteraceae</taxon>
        <taxon>Palleronia</taxon>
    </lineage>
</organism>
<dbReference type="EMBL" id="JAEKPD010000001">
    <property type="protein sequence ID" value="MBJ3761571.1"/>
    <property type="molecule type" value="Genomic_DNA"/>
</dbReference>
<dbReference type="Gene3D" id="3.40.50.150">
    <property type="entry name" value="Vaccinia Virus protein VP39"/>
    <property type="match status" value="1"/>
</dbReference>
<feature type="active site" description="Nucleophile" evidence="4">
    <location>
        <position position="362"/>
    </location>
</feature>
<feature type="binding site" evidence="4">
    <location>
        <position position="336"/>
    </location>
    <ligand>
        <name>S-adenosyl-L-methionine</name>
        <dbReference type="ChEBI" id="CHEBI:59789"/>
    </ligand>
</feature>
<dbReference type="GO" id="GO:0070041">
    <property type="term" value="F:rRNA (uridine-C5-)-methyltransferase activity"/>
    <property type="evidence" value="ECO:0007669"/>
    <property type="project" value="TreeGrafter"/>
</dbReference>
<feature type="binding site" evidence="4">
    <location>
        <position position="268"/>
    </location>
    <ligand>
        <name>S-adenosyl-L-methionine</name>
        <dbReference type="ChEBI" id="CHEBI:59789"/>
    </ligand>
</feature>
<comment type="similarity">
    <text evidence="4">Belongs to the class I-like SAM-binding methyltransferase superfamily. RNA M5U methyltransferase family.</text>
</comment>
<dbReference type="PANTHER" id="PTHR11061:SF49">
    <property type="entry name" value="23S RRNA (URACIL(1939)-C(5))-METHYLTRANSFERASE RLMD"/>
    <property type="match status" value="1"/>
</dbReference>
<evidence type="ECO:0000313" key="6">
    <source>
        <dbReference type="Proteomes" id="UP000642488"/>
    </source>
</evidence>
<keyword evidence="1 4" id="KW-0489">Methyltransferase</keyword>
<dbReference type="Pfam" id="PF05958">
    <property type="entry name" value="tRNA_U5-meth_tr"/>
    <property type="match status" value="1"/>
</dbReference>
<dbReference type="PROSITE" id="PS51687">
    <property type="entry name" value="SAM_MT_RNA_M5U"/>
    <property type="match status" value="1"/>
</dbReference>
<keyword evidence="6" id="KW-1185">Reference proteome</keyword>
<evidence type="ECO:0000313" key="5">
    <source>
        <dbReference type="EMBL" id="MBJ3761571.1"/>
    </source>
</evidence>
<dbReference type="CDD" id="cd02440">
    <property type="entry name" value="AdoMet_MTases"/>
    <property type="match status" value="1"/>
</dbReference>
<name>A0A934I9J2_9RHOB</name>
<accession>A0A934I9J2</accession>
<evidence type="ECO:0000256" key="4">
    <source>
        <dbReference type="PROSITE-ProRule" id="PRU01024"/>
    </source>
</evidence>
<proteinExistence type="inferred from homology"/>